<organism evidence="1">
    <name type="scientific">uncultured Caudovirales phage</name>
    <dbReference type="NCBI Taxonomy" id="2100421"/>
    <lineage>
        <taxon>Viruses</taxon>
        <taxon>Duplodnaviria</taxon>
        <taxon>Heunggongvirae</taxon>
        <taxon>Uroviricota</taxon>
        <taxon>Caudoviricetes</taxon>
        <taxon>Peduoviridae</taxon>
        <taxon>Maltschvirus</taxon>
        <taxon>Maltschvirus maltsch</taxon>
    </lineage>
</organism>
<protein>
    <submittedName>
        <fullName evidence="1">Uncharacterized protein</fullName>
    </submittedName>
</protein>
<reference evidence="1" key="1">
    <citation type="submission" date="2020-05" db="EMBL/GenBank/DDBJ databases">
        <authorList>
            <person name="Chiriac C."/>
            <person name="Salcher M."/>
            <person name="Ghai R."/>
            <person name="Kavagutti S V."/>
        </authorList>
    </citation>
    <scope>NUCLEOTIDE SEQUENCE</scope>
</reference>
<sequence length="187" mass="20132">MPAANTVIRVDVAEFTSLLKDVKTFDAALGTELRKSIRAVGKKAADAAKREVLKEPKKNTGRSGSHAIVKKHKGLEHSVGSRGLRQAIAAGIRVDIKTGTSASSESGVFIRAHSSQLGSDAILVRRYNAKNGWRHPVFGNRNVWAPETGRPYFGAVIATFKPQLETAVQVALDRAAEALGRARTHTL</sequence>
<dbReference type="EMBL" id="LR797125">
    <property type="protein sequence ID" value="CAB4188517.1"/>
    <property type="molecule type" value="Genomic_DNA"/>
</dbReference>
<evidence type="ECO:0000313" key="4">
    <source>
        <dbReference type="EMBL" id="CAB4191317.1"/>
    </source>
</evidence>
<dbReference type="EMBL" id="LR798413">
    <property type="protein sequence ID" value="CAB5230176.1"/>
    <property type="molecule type" value="Genomic_DNA"/>
</dbReference>
<dbReference type="EMBL" id="LR797172">
    <property type="protein sequence ID" value="CAB4191317.1"/>
    <property type="molecule type" value="Genomic_DNA"/>
</dbReference>
<proteinExistence type="predicted"/>
<evidence type="ECO:0000313" key="3">
    <source>
        <dbReference type="EMBL" id="CAB4188517.1"/>
    </source>
</evidence>
<evidence type="ECO:0000313" key="5">
    <source>
        <dbReference type="EMBL" id="CAB5230176.1"/>
    </source>
</evidence>
<evidence type="ECO:0000313" key="2">
    <source>
        <dbReference type="EMBL" id="CAB4185395.1"/>
    </source>
</evidence>
<evidence type="ECO:0000313" key="1">
    <source>
        <dbReference type="EMBL" id="CAB4173524.1"/>
    </source>
</evidence>
<gene>
    <name evidence="2" type="ORF">UFOVP1120_48</name>
    <name evidence="3" type="ORF">UFOVP1183_42</name>
    <name evidence="4" type="ORF">UFOVP1227_25</name>
    <name evidence="5" type="ORF">UFOVP1571_48</name>
    <name evidence="1" type="ORF">UFOVP955_40</name>
</gene>
<dbReference type="EMBL" id="LR796904">
    <property type="protein sequence ID" value="CAB4173524.1"/>
    <property type="molecule type" value="Genomic_DNA"/>
</dbReference>
<accession>A0A6J5Q1R4</accession>
<name>A0A6J5Q1R4_9CAUD</name>
<dbReference type="EMBL" id="LR797074">
    <property type="protein sequence ID" value="CAB4185395.1"/>
    <property type="molecule type" value="Genomic_DNA"/>
</dbReference>